<name>A0A7S2WRD8_9STRA</name>
<sequence length="244" mass="27393">MNFLVYSALFVVLVAQRVSSYSTAATTNFEKYRTNFPSDFNVVAAGGWDNVKRLAVDPKSELISSIVSSIQNEETLEDTKLNALLGLLHAQGKGFNSVMVDGDWIPIFSKQAKKSSKAQKIVSKTEKGGTNAYSNFLVNKLLFENINYTPRRNGMLKATVKYHPVAANFDKTTDGSIVLRRVSCDIVDAFFKYKRIPKISFPFFKVKGGHLDFLYLDDDIRITRGNRGGLFVHLRPKYLESLSI</sequence>
<evidence type="ECO:0000313" key="5">
    <source>
        <dbReference type="EMBL" id="CAD9703131.1"/>
    </source>
</evidence>
<dbReference type="GO" id="GO:0009536">
    <property type="term" value="C:plastid"/>
    <property type="evidence" value="ECO:0007669"/>
    <property type="project" value="UniProtKB-SubCell"/>
</dbReference>
<protein>
    <recommendedName>
        <fullName evidence="4">Plastid lipid-associated protein/fibrillin conserved domain-containing protein</fullName>
    </recommendedName>
</protein>
<accession>A0A7S2WRD8</accession>
<reference evidence="5" key="1">
    <citation type="submission" date="2021-01" db="EMBL/GenBank/DDBJ databases">
        <authorList>
            <person name="Corre E."/>
            <person name="Pelletier E."/>
            <person name="Niang G."/>
            <person name="Scheremetjew M."/>
            <person name="Finn R."/>
            <person name="Kale V."/>
            <person name="Holt S."/>
            <person name="Cochrane G."/>
            <person name="Meng A."/>
            <person name="Brown T."/>
            <person name="Cohen L."/>
        </authorList>
    </citation>
    <scope>NUCLEOTIDE SEQUENCE</scope>
    <source>
        <strain evidence="5">CCMP1452</strain>
    </source>
</reference>
<keyword evidence="3" id="KW-0732">Signal</keyword>
<dbReference type="Pfam" id="PF04755">
    <property type="entry name" value="PAP_fibrillin"/>
    <property type="match status" value="1"/>
</dbReference>
<feature type="chain" id="PRO_5031421976" description="Plastid lipid-associated protein/fibrillin conserved domain-containing protein" evidence="3">
    <location>
        <begin position="21"/>
        <end position="244"/>
    </location>
</feature>
<evidence type="ECO:0000259" key="4">
    <source>
        <dbReference type="Pfam" id="PF04755"/>
    </source>
</evidence>
<proteinExistence type="predicted"/>
<dbReference type="InterPro" id="IPR006843">
    <property type="entry name" value="PAP/fibrillin_dom"/>
</dbReference>
<gene>
    <name evidence="5" type="ORF">EANT1437_LOCUS15991</name>
</gene>
<feature type="signal peptide" evidence="3">
    <location>
        <begin position="1"/>
        <end position="20"/>
    </location>
</feature>
<dbReference type="EMBL" id="HBHI01031079">
    <property type="protein sequence ID" value="CAD9703131.1"/>
    <property type="molecule type" value="Transcribed_RNA"/>
</dbReference>
<feature type="domain" description="Plastid lipid-associated protein/fibrillin conserved" evidence="4">
    <location>
        <begin position="206"/>
        <end position="232"/>
    </location>
</feature>
<evidence type="ECO:0000256" key="1">
    <source>
        <dbReference type="ARBA" id="ARBA00004474"/>
    </source>
</evidence>
<evidence type="ECO:0000256" key="2">
    <source>
        <dbReference type="ARBA" id="ARBA00022640"/>
    </source>
</evidence>
<evidence type="ECO:0000256" key="3">
    <source>
        <dbReference type="SAM" id="SignalP"/>
    </source>
</evidence>
<comment type="subcellular location">
    <subcellularLocation>
        <location evidence="1">Plastid</location>
    </subcellularLocation>
</comment>
<dbReference type="AlphaFoldDB" id="A0A7S2WRD8"/>
<organism evidence="5">
    <name type="scientific">Eucampia antarctica</name>
    <dbReference type="NCBI Taxonomy" id="49252"/>
    <lineage>
        <taxon>Eukaryota</taxon>
        <taxon>Sar</taxon>
        <taxon>Stramenopiles</taxon>
        <taxon>Ochrophyta</taxon>
        <taxon>Bacillariophyta</taxon>
        <taxon>Mediophyceae</taxon>
        <taxon>Biddulphiophycidae</taxon>
        <taxon>Hemiaulales</taxon>
        <taxon>Hemiaulaceae</taxon>
        <taxon>Eucampia</taxon>
    </lineage>
</organism>
<keyword evidence="2" id="KW-0934">Plastid</keyword>